<protein>
    <submittedName>
        <fullName evidence="1">Uncharacterized protein</fullName>
    </submittedName>
</protein>
<sequence length="153" mass="17145">MNTQPISVKLREERERDFEAEIEINKGDEGFETVGFVVAFEIKSELGVASHFEQRRSSWTMNIRAQRGLGFLVLHNEGDRELSFSQSLWSSLNSVREILLFSTFSNMKALARTSGLIGGLDPNTALAMVITPGFWLPNPAKAKAGVFPILNWK</sequence>
<dbReference type="Proteomes" id="UP000525078">
    <property type="component" value="Unassembled WGS sequence"/>
</dbReference>
<comment type="caution">
    <text evidence="1">The sequence shown here is derived from an EMBL/GenBank/DDBJ whole genome shotgun (WGS) entry which is preliminary data.</text>
</comment>
<evidence type="ECO:0000313" key="1">
    <source>
        <dbReference type="EMBL" id="KAF4365867.1"/>
    </source>
</evidence>
<accession>A0A7J6F578</accession>
<proteinExistence type="predicted"/>
<organism evidence="1 2">
    <name type="scientific">Cannabis sativa</name>
    <name type="common">Hemp</name>
    <name type="synonym">Marijuana</name>
    <dbReference type="NCBI Taxonomy" id="3483"/>
    <lineage>
        <taxon>Eukaryota</taxon>
        <taxon>Viridiplantae</taxon>
        <taxon>Streptophyta</taxon>
        <taxon>Embryophyta</taxon>
        <taxon>Tracheophyta</taxon>
        <taxon>Spermatophyta</taxon>
        <taxon>Magnoliopsida</taxon>
        <taxon>eudicotyledons</taxon>
        <taxon>Gunneridae</taxon>
        <taxon>Pentapetalae</taxon>
        <taxon>rosids</taxon>
        <taxon>fabids</taxon>
        <taxon>Rosales</taxon>
        <taxon>Cannabaceae</taxon>
        <taxon>Cannabis</taxon>
    </lineage>
</organism>
<dbReference type="EMBL" id="JAATIP010000156">
    <property type="protein sequence ID" value="KAF4365867.1"/>
    <property type="molecule type" value="Genomic_DNA"/>
</dbReference>
<dbReference type="AlphaFoldDB" id="A0A7J6F578"/>
<reference evidence="1 2" key="1">
    <citation type="journal article" date="2020" name="bioRxiv">
        <title>Sequence and annotation of 42 cannabis genomes reveals extensive copy number variation in cannabinoid synthesis and pathogen resistance genes.</title>
        <authorList>
            <person name="Mckernan K.J."/>
            <person name="Helbert Y."/>
            <person name="Kane L.T."/>
            <person name="Ebling H."/>
            <person name="Zhang L."/>
            <person name="Liu B."/>
            <person name="Eaton Z."/>
            <person name="Mclaughlin S."/>
            <person name="Kingan S."/>
            <person name="Baybayan P."/>
            <person name="Concepcion G."/>
            <person name="Jordan M."/>
            <person name="Riva A."/>
            <person name="Barbazuk W."/>
            <person name="Harkins T."/>
        </authorList>
    </citation>
    <scope>NUCLEOTIDE SEQUENCE [LARGE SCALE GENOMIC DNA]</scope>
    <source>
        <strain evidence="2">cv. Jamaican Lion 4</strain>
        <tissue evidence="1">Leaf</tissue>
    </source>
</reference>
<name>A0A7J6F578_CANSA</name>
<gene>
    <name evidence="1" type="ORF">F8388_002737</name>
</gene>
<evidence type="ECO:0000313" key="2">
    <source>
        <dbReference type="Proteomes" id="UP000525078"/>
    </source>
</evidence>